<dbReference type="InterPro" id="IPR017871">
    <property type="entry name" value="ABC_transporter-like_CS"/>
</dbReference>
<keyword evidence="5" id="KW-0547">Nucleotide-binding</keyword>
<keyword evidence="3" id="KW-1003">Cell membrane</keyword>
<evidence type="ECO:0000256" key="8">
    <source>
        <dbReference type="ARBA" id="ARBA00023136"/>
    </source>
</evidence>
<dbReference type="InterPro" id="IPR003593">
    <property type="entry name" value="AAA+_ATPase"/>
</dbReference>
<evidence type="ECO:0000259" key="10">
    <source>
        <dbReference type="PROSITE" id="PS50893"/>
    </source>
</evidence>
<feature type="domain" description="ABC transporter" evidence="10">
    <location>
        <begin position="1207"/>
        <end position="1454"/>
    </location>
</feature>
<keyword evidence="7 9" id="KW-1133">Transmembrane helix</keyword>
<dbReference type="InterPro" id="IPR056227">
    <property type="entry name" value="TMD0_ABC"/>
</dbReference>
<keyword evidence="13" id="KW-1185">Reference proteome</keyword>
<dbReference type="PROSITE" id="PS50893">
    <property type="entry name" value="ABC_TRANSPORTER_2"/>
    <property type="match status" value="2"/>
</dbReference>
<feature type="transmembrane region" description="Helical" evidence="9">
    <location>
        <begin position="92"/>
        <end position="113"/>
    </location>
</feature>
<proteinExistence type="predicted"/>
<feature type="transmembrane region" description="Helical" evidence="9">
    <location>
        <begin position="1112"/>
        <end position="1134"/>
    </location>
</feature>
<sequence>MPRLAADGHFWDPVLKIFDFSLLFEETIFQLIPSCFAILVSLIFINHHQHEPVYVRSSPLLWAKVVVSSILAGCQANSLAVHAQLPDCRTEITYAASSLELVAAVALCMMIYMEHKHAIRSSAFLALYLFFTVCADAVKSRSYFLRSGMETLGALAATTASLRACLIVLEEVSKKPLLLDDDVRAGSGPEATSGYFQRAFFIYLHPMLMTGFRQNLALQDMGKLGIQFSSKALHLRLKKAFDRTKASKSRCSLVCACIWTWKWELFLMTIPRFANIGACYAQPFLLRLVIYSAEADGNEEGDQITTAMRVGTIAATFLIFMVQAMTTSASRHFANGFVTQVRGGLVAEMMDKTHNLNEKDAKNPSVLTHTSSDIESIAMGLASCVDIPMTFIELGFGVYLLSRFIEQSCFFVLLPVMGSSLFSFLLGLVTGPLMAAWNKSIEVRISKTSQVLRQLPEIKMMGLGPIMRDKIHNLRVEEMRTSRPYRFWMAILNMTTSLTDVGTPVIVMAAAYFWKGFGHRMSASQVFPTLAIVSLIQNPTVKSLQVYTELTGMVACFDRVQKFLELPERKDSRVKWDPSAPPESYELVPTHYDPTEMRPRPVARSAGGIIQFSNASFGPFGLDKPLLTEVKFALFRGSVTGVLGNTGCGKSTFLKSILGETKNSNGFVYTDQVTIAYCSAYVWLKDTTIRDNIIGCLPFDPVRYDLAIRSCQLEQDLSRLPGRDNYIVGTDGASLSGGQRQRVALARAVFAHCEITIIDGCFGSLDRETAVAILYDLCGENDVLRSAGSTVLLATYLPESLHVIDQMITVDDEGHVMLDEEFASDASHARLMTRLLSGVTSNMPREVEDKGSASINRSWPSSSPSGSFKDCGLRSQGGWRLYMLFINSVGKLRFTSLNLLAFIMAASELIPEIYLRIWTDLAPEDGSWFGWYAFMAVAASAITGLTYWVLYTVVAVRAAIDLHEQMLDATMRATLAFQTSTKTGNLLNRFSQDANLFAKVLPFYFYRTMYMFYSVLILIGIILSSATYMCALLPVIFLSIYFIQRFYLRTSRQMRHLDLEEKAPLYTYLNETAAGVSYIQAFGWVEKNLEKGYQLLDNSQQPYYLMLCIQQWLGLVLGILTTIIAVTLVSIVLFSKNGTSPSAVGLSFLGLLNIQRTLVCLIEAWTGSETSVACLARLKEFKETTPQEPRPASPEQLPSSWPSEGFVELTGVSSWYKPAVDMPPIVRDASLLVDGGEKIGLFGRTGSGKSSLLLTLLGLLSYEGIVEIDGVDIANIDPDALRAHMITITQHPIQFDDTIRANLLPFEMNSNRGKITDEQKMQRDAKDAILIGLLDRFRLWSKVRDRGGLDAMLTDVGYSKGEIQLLSIARAIVRRQDTGSNLVLVDEATSNLDPERDAETQAIMDEAFAGCTVFTVAHRLETIQNVDCKIEMAGGTLTQSIHSRRAIQRASRFSSN</sequence>
<gene>
    <name evidence="12" type="ORF">LEL_08386</name>
</gene>
<feature type="transmembrane region" description="Helical" evidence="9">
    <location>
        <begin position="897"/>
        <end position="917"/>
    </location>
</feature>
<feature type="transmembrane region" description="Helical" evidence="9">
    <location>
        <begin position="1031"/>
        <end position="1048"/>
    </location>
</feature>
<dbReference type="OrthoDB" id="5148865at2759"/>
<feature type="transmembrane region" description="Helical" evidence="9">
    <location>
        <begin position="409"/>
        <end position="429"/>
    </location>
</feature>
<dbReference type="GO" id="GO:0005524">
    <property type="term" value="F:ATP binding"/>
    <property type="evidence" value="ECO:0007669"/>
    <property type="project" value="UniProtKB-KW"/>
</dbReference>
<evidence type="ECO:0000256" key="9">
    <source>
        <dbReference type="SAM" id="Phobius"/>
    </source>
</evidence>
<feature type="domain" description="ABC transmembrane type-1" evidence="11">
    <location>
        <begin position="281"/>
        <end position="552"/>
    </location>
</feature>
<dbReference type="GO" id="GO:0016887">
    <property type="term" value="F:ATP hydrolysis activity"/>
    <property type="evidence" value="ECO:0007669"/>
    <property type="project" value="InterPro"/>
</dbReference>
<evidence type="ECO:0000256" key="7">
    <source>
        <dbReference type="ARBA" id="ARBA00022989"/>
    </source>
</evidence>
<feature type="transmembrane region" description="Helical" evidence="9">
    <location>
        <begin position="487"/>
        <end position="514"/>
    </location>
</feature>
<feature type="transmembrane region" description="Helical" evidence="9">
    <location>
        <begin position="1004"/>
        <end position="1025"/>
    </location>
</feature>
<feature type="transmembrane region" description="Helical" evidence="9">
    <location>
        <begin position="125"/>
        <end position="145"/>
    </location>
</feature>
<dbReference type="PROSITE" id="PS00211">
    <property type="entry name" value="ABC_TRANSPORTER_1"/>
    <property type="match status" value="2"/>
</dbReference>
<name>A0A168F876_CORDF</name>
<feature type="transmembrane region" description="Helical" evidence="9">
    <location>
        <begin position="28"/>
        <end position="47"/>
    </location>
</feature>
<dbReference type="Gene3D" id="3.40.50.300">
    <property type="entry name" value="P-loop containing nucleotide triphosphate hydrolases"/>
    <property type="match status" value="2"/>
</dbReference>
<dbReference type="InterPro" id="IPR011527">
    <property type="entry name" value="ABC1_TM_dom"/>
</dbReference>
<comment type="caution">
    <text evidence="12">The sequence shown here is derived from an EMBL/GenBank/DDBJ whole genome shotgun (WGS) entry which is preliminary data.</text>
</comment>
<dbReference type="InterPro" id="IPR036640">
    <property type="entry name" value="ABC1_TM_sf"/>
</dbReference>
<evidence type="ECO:0000313" key="13">
    <source>
        <dbReference type="Proteomes" id="UP000076881"/>
    </source>
</evidence>
<dbReference type="Gene3D" id="1.20.1560.10">
    <property type="entry name" value="ABC transporter type 1, transmembrane domain"/>
    <property type="match status" value="2"/>
</dbReference>
<dbReference type="STRING" id="1081108.A0A168F876"/>
<evidence type="ECO:0000256" key="6">
    <source>
        <dbReference type="ARBA" id="ARBA00022840"/>
    </source>
</evidence>
<comment type="subcellular location">
    <subcellularLocation>
        <location evidence="1">Cell membrane</location>
        <topology evidence="1">Multi-pass membrane protein</topology>
    </subcellularLocation>
</comment>
<evidence type="ECO:0000256" key="1">
    <source>
        <dbReference type="ARBA" id="ARBA00004651"/>
    </source>
</evidence>
<dbReference type="SMART" id="SM00382">
    <property type="entry name" value="AAA"/>
    <property type="match status" value="2"/>
</dbReference>
<feature type="domain" description="ABC transporter" evidence="10">
    <location>
        <begin position="610"/>
        <end position="844"/>
    </location>
</feature>
<evidence type="ECO:0000256" key="3">
    <source>
        <dbReference type="ARBA" id="ARBA00022475"/>
    </source>
</evidence>
<dbReference type="Pfam" id="PF24357">
    <property type="entry name" value="TMD0_ABC"/>
    <property type="match status" value="1"/>
</dbReference>
<evidence type="ECO:0000256" key="5">
    <source>
        <dbReference type="ARBA" id="ARBA00022741"/>
    </source>
</evidence>
<evidence type="ECO:0000256" key="2">
    <source>
        <dbReference type="ARBA" id="ARBA00022448"/>
    </source>
</evidence>
<evidence type="ECO:0000259" key="11">
    <source>
        <dbReference type="PROSITE" id="PS50929"/>
    </source>
</evidence>
<accession>A0A168F876</accession>
<feature type="transmembrane region" description="Helical" evidence="9">
    <location>
        <begin position="929"/>
        <end position="950"/>
    </location>
</feature>
<dbReference type="GO" id="GO:0140359">
    <property type="term" value="F:ABC-type transporter activity"/>
    <property type="evidence" value="ECO:0007669"/>
    <property type="project" value="InterPro"/>
</dbReference>
<keyword evidence="6" id="KW-0067">ATP-binding</keyword>
<dbReference type="GO" id="GO:0005886">
    <property type="term" value="C:plasma membrane"/>
    <property type="evidence" value="ECO:0007669"/>
    <property type="project" value="UniProtKB-SubCell"/>
</dbReference>
<dbReference type="SUPFAM" id="SSF90123">
    <property type="entry name" value="ABC transporter transmembrane region"/>
    <property type="match status" value="2"/>
</dbReference>
<organism evidence="12 13">
    <name type="scientific">Akanthomyces lecanii RCEF 1005</name>
    <dbReference type="NCBI Taxonomy" id="1081108"/>
    <lineage>
        <taxon>Eukaryota</taxon>
        <taxon>Fungi</taxon>
        <taxon>Dikarya</taxon>
        <taxon>Ascomycota</taxon>
        <taxon>Pezizomycotina</taxon>
        <taxon>Sordariomycetes</taxon>
        <taxon>Hypocreomycetidae</taxon>
        <taxon>Hypocreales</taxon>
        <taxon>Cordycipitaceae</taxon>
        <taxon>Akanthomyces</taxon>
        <taxon>Cordyceps confragosa</taxon>
    </lineage>
</organism>
<protein>
    <submittedName>
        <fullName evidence="12">ABC multidrug transporter</fullName>
    </submittedName>
</protein>
<dbReference type="Pfam" id="PF00664">
    <property type="entry name" value="ABC_membrane"/>
    <property type="match status" value="2"/>
</dbReference>
<dbReference type="EMBL" id="AZHF01000006">
    <property type="protein sequence ID" value="OAA74805.1"/>
    <property type="molecule type" value="Genomic_DNA"/>
</dbReference>
<dbReference type="CDD" id="cd18580">
    <property type="entry name" value="ABC_6TM_ABCC_D2"/>
    <property type="match status" value="1"/>
</dbReference>
<dbReference type="InterPro" id="IPR050173">
    <property type="entry name" value="ABC_transporter_C-like"/>
</dbReference>
<dbReference type="PANTHER" id="PTHR24223">
    <property type="entry name" value="ATP-BINDING CASSETTE SUB-FAMILY C"/>
    <property type="match status" value="1"/>
</dbReference>
<keyword evidence="4 9" id="KW-0812">Transmembrane</keyword>
<keyword evidence="2" id="KW-0813">Transport</keyword>
<dbReference type="SUPFAM" id="SSF52540">
    <property type="entry name" value="P-loop containing nucleoside triphosphate hydrolases"/>
    <property type="match status" value="2"/>
</dbReference>
<evidence type="ECO:0000313" key="12">
    <source>
        <dbReference type="EMBL" id="OAA74805.1"/>
    </source>
</evidence>
<keyword evidence="8 9" id="KW-0472">Membrane</keyword>
<feature type="domain" description="ABC transmembrane type-1" evidence="11">
    <location>
        <begin position="899"/>
        <end position="1158"/>
    </location>
</feature>
<dbReference type="InterPro" id="IPR044726">
    <property type="entry name" value="ABCC_6TM_D2"/>
</dbReference>
<dbReference type="Proteomes" id="UP000076881">
    <property type="component" value="Unassembled WGS sequence"/>
</dbReference>
<dbReference type="Pfam" id="PF00005">
    <property type="entry name" value="ABC_tran"/>
    <property type="match status" value="2"/>
</dbReference>
<dbReference type="PANTHER" id="PTHR24223:SF399">
    <property type="entry name" value="ABC TRANSPORTER ATNG"/>
    <property type="match status" value="1"/>
</dbReference>
<dbReference type="InterPro" id="IPR003439">
    <property type="entry name" value="ABC_transporter-like_ATP-bd"/>
</dbReference>
<dbReference type="InterPro" id="IPR027417">
    <property type="entry name" value="P-loop_NTPase"/>
</dbReference>
<reference evidence="12 13" key="1">
    <citation type="journal article" date="2016" name="Genome Biol. Evol.">
        <title>Divergent and convergent evolution of fungal pathogenicity.</title>
        <authorList>
            <person name="Shang Y."/>
            <person name="Xiao G."/>
            <person name="Zheng P."/>
            <person name="Cen K."/>
            <person name="Zhan S."/>
            <person name="Wang C."/>
        </authorList>
    </citation>
    <scope>NUCLEOTIDE SEQUENCE [LARGE SCALE GENOMIC DNA]</scope>
    <source>
        <strain evidence="12 13">RCEF 1005</strain>
    </source>
</reference>
<evidence type="ECO:0000256" key="4">
    <source>
        <dbReference type="ARBA" id="ARBA00022692"/>
    </source>
</evidence>
<dbReference type="PROSITE" id="PS50929">
    <property type="entry name" value="ABC_TM1F"/>
    <property type="match status" value="2"/>
</dbReference>